<gene>
    <name evidence="1" type="ORF">L6452_11479</name>
</gene>
<keyword evidence="2" id="KW-1185">Reference proteome</keyword>
<evidence type="ECO:0000313" key="2">
    <source>
        <dbReference type="Proteomes" id="UP001055879"/>
    </source>
</evidence>
<reference evidence="1 2" key="2">
    <citation type="journal article" date="2022" name="Mol. Ecol. Resour.">
        <title>The genomes of chicory, endive, great burdock and yacon provide insights into Asteraceae paleo-polyploidization history and plant inulin production.</title>
        <authorList>
            <person name="Fan W."/>
            <person name="Wang S."/>
            <person name="Wang H."/>
            <person name="Wang A."/>
            <person name="Jiang F."/>
            <person name="Liu H."/>
            <person name="Zhao H."/>
            <person name="Xu D."/>
            <person name="Zhang Y."/>
        </authorList>
    </citation>
    <scope>NUCLEOTIDE SEQUENCE [LARGE SCALE GENOMIC DNA]</scope>
    <source>
        <strain evidence="2">cv. Niubang</strain>
    </source>
</reference>
<sequence>MLIWTCVDDPFVICCAFKLGSDENYLCTYVNINIIVARSSSANETLIHKPIGPERNRVIYILIVVIRVFGPVGIKNDSRTLLNRGLTFWVGIWFGSVRTPPSSVSFSLLLQLYTN</sequence>
<protein>
    <submittedName>
        <fullName evidence="1">Uncharacterized protein</fullName>
    </submittedName>
</protein>
<accession>A0ACB9DPD6</accession>
<evidence type="ECO:0000313" key="1">
    <source>
        <dbReference type="EMBL" id="KAI3748425.1"/>
    </source>
</evidence>
<reference evidence="2" key="1">
    <citation type="journal article" date="2022" name="Mol. Ecol. Resour.">
        <title>The genomes of chicory, endive, great burdock and yacon provide insights into Asteraceae palaeo-polyploidization history and plant inulin production.</title>
        <authorList>
            <person name="Fan W."/>
            <person name="Wang S."/>
            <person name="Wang H."/>
            <person name="Wang A."/>
            <person name="Jiang F."/>
            <person name="Liu H."/>
            <person name="Zhao H."/>
            <person name="Xu D."/>
            <person name="Zhang Y."/>
        </authorList>
    </citation>
    <scope>NUCLEOTIDE SEQUENCE [LARGE SCALE GENOMIC DNA]</scope>
    <source>
        <strain evidence="2">cv. Niubang</strain>
    </source>
</reference>
<organism evidence="1 2">
    <name type="scientific">Arctium lappa</name>
    <name type="common">Greater burdock</name>
    <name type="synonym">Lappa major</name>
    <dbReference type="NCBI Taxonomy" id="4217"/>
    <lineage>
        <taxon>Eukaryota</taxon>
        <taxon>Viridiplantae</taxon>
        <taxon>Streptophyta</taxon>
        <taxon>Embryophyta</taxon>
        <taxon>Tracheophyta</taxon>
        <taxon>Spermatophyta</taxon>
        <taxon>Magnoliopsida</taxon>
        <taxon>eudicotyledons</taxon>
        <taxon>Gunneridae</taxon>
        <taxon>Pentapetalae</taxon>
        <taxon>asterids</taxon>
        <taxon>campanulids</taxon>
        <taxon>Asterales</taxon>
        <taxon>Asteraceae</taxon>
        <taxon>Carduoideae</taxon>
        <taxon>Cardueae</taxon>
        <taxon>Arctiinae</taxon>
        <taxon>Arctium</taxon>
    </lineage>
</organism>
<name>A0ACB9DPD6_ARCLA</name>
<dbReference type="EMBL" id="CM042049">
    <property type="protein sequence ID" value="KAI3748425.1"/>
    <property type="molecule type" value="Genomic_DNA"/>
</dbReference>
<dbReference type="Proteomes" id="UP001055879">
    <property type="component" value="Linkage Group LG03"/>
</dbReference>
<comment type="caution">
    <text evidence="1">The sequence shown here is derived from an EMBL/GenBank/DDBJ whole genome shotgun (WGS) entry which is preliminary data.</text>
</comment>
<proteinExistence type="predicted"/>